<dbReference type="OrthoDB" id="7260004at2"/>
<evidence type="ECO:0000256" key="9">
    <source>
        <dbReference type="SAM" id="Phobius"/>
    </source>
</evidence>
<dbReference type="Pfam" id="PF17200">
    <property type="entry name" value="sCache_2"/>
    <property type="match status" value="1"/>
</dbReference>
<evidence type="ECO:0000256" key="2">
    <source>
        <dbReference type="ARBA" id="ARBA00022475"/>
    </source>
</evidence>
<dbReference type="Pfam" id="PF00672">
    <property type="entry name" value="HAMP"/>
    <property type="match status" value="1"/>
</dbReference>
<evidence type="ECO:0000313" key="12">
    <source>
        <dbReference type="EMBL" id="TWB16658.1"/>
    </source>
</evidence>
<dbReference type="CDD" id="cd06225">
    <property type="entry name" value="HAMP"/>
    <property type="match status" value="1"/>
</dbReference>
<dbReference type="Gene3D" id="3.30.450.20">
    <property type="entry name" value="PAS domain"/>
    <property type="match status" value="1"/>
</dbReference>
<feature type="transmembrane region" description="Helical" evidence="9">
    <location>
        <begin position="187"/>
        <end position="209"/>
    </location>
</feature>
<name>A0A560F4Y0_9PROT</name>
<keyword evidence="6 8" id="KW-0807">Transducer</keyword>
<dbReference type="PROSITE" id="PS50885">
    <property type="entry name" value="HAMP"/>
    <property type="match status" value="1"/>
</dbReference>
<evidence type="ECO:0000259" key="11">
    <source>
        <dbReference type="PROSITE" id="PS50885"/>
    </source>
</evidence>
<dbReference type="EMBL" id="VITN01000013">
    <property type="protein sequence ID" value="TWB16658.1"/>
    <property type="molecule type" value="Genomic_DNA"/>
</dbReference>
<dbReference type="InterPro" id="IPR004089">
    <property type="entry name" value="MCPsignal_dom"/>
</dbReference>
<sequence length="560" mass="59465">MPKSVSVRVKILAAVLLPVAAMIIVAILSTFHERTLMLEGRKEQMVRQVESATSLLAYYHDQSTSGKLSEAEALERAKADIRAIRFANGNYIFVYTDTGIAQVVGPQPQMEGKDLIDLKDPNGVPFIRLFIEAARAGGGDVAYAFPRKQGDPPVAKVASIRPFAPWGLLVGAGVYIDDIDTVFHQRLMTYGVALAVVSLAILGLSLYLVRTITHPLEAITDAMVRLTDGDRNITITHAARGDEIGKLARALTVFRDSLMELDRKEQERREVADRAAEALKSEREAIANTFQQSVMGLIQRSAEAANEIHHTTETMSDVADRASIQARDAASAAGQASTNVQTVAAASEELYASISEISRQVADAARIAVEAADQTGRVNTMMLSLSQSAGRIGEVVQLVAGIASQTNLLALNATIEAARAGEAGKGFAVVASEVKTLATQTGRATEEITAQVADVQQETAQAVAAIRTVSGVIDQIRTISSGIAAAVEEQGAATREIARNVTEAASETQEMSANIGGLTEAAATTGSVAQKLLSASSDLARNAERMRGDVDNFLRGIRAA</sequence>
<gene>
    <name evidence="12" type="ORF">FBZ89_11368</name>
</gene>
<dbReference type="Gene3D" id="1.10.287.950">
    <property type="entry name" value="Methyl-accepting chemotaxis protein"/>
    <property type="match status" value="1"/>
</dbReference>
<feature type="transmembrane region" description="Helical" evidence="9">
    <location>
        <begin position="12"/>
        <end position="31"/>
    </location>
</feature>
<evidence type="ECO:0000256" key="4">
    <source>
        <dbReference type="ARBA" id="ARBA00022989"/>
    </source>
</evidence>
<feature type="domain" description="Methyl-accepting transducer" evidence="10">
    <location>
        <begin position="304"/>
        <end position="540"/>
    </location>
</feature>
<evidence type="ECO:0000256" key="5">
    <source>
        <dbReference type="ARBA" id="ARBA00023136"/>
    </source>
</evidence>
<comment type="subcellular location">
    <subcellularLocation>
        <location evidence="1">Cell membrane</location>
        <topology evidence="1">Multi-pass membrane protein</topology>
    </subcellularLocation>
</comment>
<reference evidence="12 13" key="1">
    <citation type="submission" date="2019-06" db="EMBL/GenBank/DDBJ databases">
        <title>Genomic Encyclopedia of Type Strains, Phase IV (KMG-V): Genome sequencing to study the core and pangenomes of soil and plant-associated prokaryotes.</title>
        <authorList>
            <person name="Whitman W."/>
        </authorList>
    </citation>
    <scope>NUCLEOTIDE SEQUENCE [LARGE SCALE GENOMIC DNA]</scope>
    <source>
        <strain evidence="12 13">BR 11880</strain>
    </source>
</reference>
<protein>
    <submittedName>
        <fullName evidence="12">Methyl-accepting chemotaxis sensory transducer with Cache sensor</fullName>
    </submittedName>
</protein>
<dbReference type="GO" id="GO:0007165">
    <property type="term" value="P:signal transduction"/>
    <property type="evidence" value="ECO:0007669"/>
    <property type="project" value="UniProtKB-KW"/>
</dbReference>
<dbReference type="Pfam" id="PF00015">
    <property type="entry name" value="MCPsignal"/>
    <property type="match status" value="1"/>
</dbReference>
<comment type="caution">
    <text evidence="12">The sequence shown here is derived from an EMBL/GenBank/DDBJ whole genome shotgun (WGS) entry which is preliminary data.</text>
</comment>
<dbReference type="PANTHER" id="PTHR32089:SF112">
    <property type="entry name" value="LYSOZYME-LIKE PROTEIN-RELATED"/>
    <property type="match status" value="1"/>
</dbReference>
<keyword evidence="3 9" id="KW-0812">Transmembrane</keyword>
<dbReference type="GO" id="GO:0005886">
    <property type="term" value="C:plasma membrane"/>
    <property type="evidence" value="ECO:0007669"/>
    <property type="project" value="UniProtKB-SubCell"/>
</dbReference>
<organism evidence="12 13">
    <name type="scientific">Nitrospirillum amazonense</name>
    <dbReference type="NCBI Taxonomy" id="28077"/>
    <lineage>
        <taxon>Bacteria</taxon>
        <taxon>Pseudomonadati</taxon>
        <taxon>Pseudomonadota</taxon>
        <taxon>Alphaproteobacteria</taxon>
        <taxon>Rhodospirillales</taxon>
        <taxon>Azospirillaceae</taxon>
        <taxon>Nitrospirillum</taxon>
    </lineage>
</organism>
<evidence type="ECO:0000256" key="1">
    <source>
        <dbReference type="ARBA" id="ARBA00004651"/>
    </source>
</evidence>
<dbReference type="InterPro" id="IPR033480">
    <property type="entry name" value="sCache_2"/>
</dbReference>
<keyword evidence="4 9" id="KW-1133">Transmembrane helix</keyword>
<dbReference type="Gene3D" id="6.10.340.10">
    <property type="match status" value="1"/>
</dbReference>
<dbReference type="PROSITE" id="PS50111">
    <property type="entry name" value="CHEMOTAXIS_TRANSDUC_2"/>
    <property type="match status" value="1"/>
</dbReference>
<dbReference type="PRINTS" id="PR00260">
    <property type="entry name" value="CHEMTRNSDUCR"/>
</dbReference>
<feature type="domain" description="HAMP" evidence="11">
    <location>
        <begin position="210"/>
        <end position="263"/>
    </location>
</feature>
<proteinExistence type="inferred from homology"/>
<accession>A0A560F4Y0</accession>
<evidence type="ECO:0000256" key="7">
    <source>
        <dbReference type="ARBA" id="ARBA00029447"/>
    </source>
</evidence>
<evidence type="ECO:0000256" key="3">
    <source>
        <dbReference type="ARBA" id="ARBA00022692"/>
    </source>
</evidence>
<evidence type="ECO:0000256" key="8">
    <source>
        <dbReference type="PROSITE-ProRule" id="PRU00284"/>
    </source>
</evidence>
<dbReference type="SMART" id="SM00304">
    <property type="entry name" value="HAMP"/>
    <property type="match status" value="1"/>
</dbReference>
<evidence type="ECO:0000259" key="10">
    <source>
        <dbReference type="PROSITE" id="PS50111"/>
    </source>
</evidence>
<dbReference type="GO" id="GO:0004888">
    <property type="term" value="F:transmembrane signaling receptor activity"/>
    <property type="evidence" value="ECO:0007669"/>
    <property type="project" value="InterPro"/>
</dbReference>
<comment type="similarity">
    <text evidence="7">Belongs to the methyl-accepting chemotaxis (MCP) protein family.</text>
</comment>
<dbReference type="SUPFAM" id="SSF58104">
    <property type="entry name" value="Methyl-accepting chemotaxis protein (MCP) signaling domain"/>
    <property type="match status" value="1"/>
</dbReference>
<dbReference type="InterPro" id="IPR003660">
    <property type="entry name" value="HAMP_dom"/>
</dbReference>
<dbReference type="Proteomes" id="UP000319859">
    <property type="component" value="Unassembled WGS sequence"/>
</dbReference>
<dbReference type="PANTHER" id="PTHR32089">
    <property type="entry name" value="METHYL-ACCEPTING CHEMOTAXIS PROTEIN MCPB"/>
    <property type="match status" value="1"/>
</dbReference>
<dbReference type="GO" id="GO:0006935">
    <property type="term" value="P:chemotaxis"/>
    <property type="evidence" value="ECO:0007669"/>
    <property type="project" value="InterPro"/>
</dbReference>
<keyword evidence="5 9" id="KW-0472">Membrane</keyword>
<dbReference type="SMART" id="SM00283">
    <property type="entry name" value="MA"/>
    <property type="match status" value="1"/>
</dbReference>
<keyword evidence="2" id="KW-1003">Cell membrane</keyword>
<evidence type="ECO:0000256" key="6">
    <source>
        <dbReference type="ARBA" id="ARBA00023224"/>
    </source>
</evidence>
<dbReference type="AlphaFoldDB" id="A0A560F4Y0"/>
<evidence type="ECO:0000313" key="13">
    <source>
        <dbReference type="Proteomes" id="UP000319859"/>
    </source>
</evidence>
<dbReference type="SMART" id="SM01049">
    <property type="entry name" value="Cache_2"/>
    <property type="match status" value="1"/>
</dbReference>
<dbReference type="InterPro" id="IPR004090">
    <property type="entry name" value="Chemotax_Me-accpt_rcpt"/>
</dbReference>